<feature type="transmembrane region" description="Helical" evidence="1">
    <location>
        <begin position="57"/>
        <end position="79"/>
    </location>
</feature>
<evidence type="ECO:0000313" key="2">
    <source>
        <dbReference type="EMBL" id="RAL22775.1"/>
    </source>
</evidence>
<feature type="transmembrane region" description="Helical" evidence="1">
    <location>
        <begin position="232"/>
        <end position="255"/>
    </location>
</feature>
<dbReference type="EMBL" id="QHKO01000003">
    <property type="protein sequence ID" value="RAL22775.1"/>
    <property type="molecule type" value="Genomic_DNA"/>
</dbReference>
<name>A0A328C9D9_9DELT</name>
<evidence type="ECO:0000256" key="1">
    <source>
        <dbReference type="SAM" id="Phobius"/>
    </source>
</evidence>
<keyword evidence="1" id="KW-0812">Transmembrane</keyword>
<dbReference type="RefSeq" id="WP_111729303.1">
    <property type="nucleotide sequence ID" value="NZ_QHKO01000003.1"/>
</dbReference>
<organism evidence="2 3">
    <name type="scientific">Lujinxingia litoralis</name>
    <dbReference type="NCBI Taxonomy" id="2211119"/>
    <lineage>
        <taxon>Bacteria</taxon>
        <taxon>Deltaproteobacteria</taxon>
        <taxon>Bradymonadales</taxon>
        <taxon>Lujinxingiaceae</taxon>
        <taxon>Lujinxingia</taxon>
    </lineage>
</organism>
<evidence type="ECO:0008006" key="4">
    <source>
        <dbReference type="Google" id="ProtNLM"/>
    </source>
</evidence>
<dbReference type="GO" id="GO:0140359">
    <property type="term" value="F:ABC-type transporter activity"/>
    <property type="evidence" value="ECO:0007669"/>
    <property type="project" value="InterPro"/>
</dbReference>
<feature type="transmembrane region" description="Helical" evidence="1">
    <location>
        <begin position="99"/>
        <end position="119"/>
    </location>
</feature>
<dbReference type="AlphaFoldDB" id="A0A328C9D9"/>
<dbReference type="PANTHER" id="PTHR43471">
    <property type="entry name" value="ABC TRANSPORTER PERMEASE"/>
    <property type="match status" value="1"/>
</dbReference>
<keyword evidence="1" id="KW-0472">Membrane</keyword>
<dbReference type="Pfam" id="PF12679">
    <property type="entry name" value="ABC2_membrane_2"/>
    <property type="match status" value="1"/>
</dbReference>
<gene>
    <name evidence="2" type="ORF">DL240_07705</name>
</gene>
<accession>A0A328C9D9</accession>
<sequence>MMRTLRQISAFSLNTLLEGLRNKVLYAVLLAALGALGAASAFGALSLHQEERLFNNLVFVIGHLFLVALAIYQGVNALWREIDSKTIFTVLSKPVTRGAFLVGKYAASAAILTLCWALMFGAKALAALALGYDVGALHLATYLGSWMQLMIVLATAFFFSAFSGPLLSALFTFGLFVLGSLTPQLADAARQFSQEGNPVHLILQAALLVIPDLEKLNLSYELANAMAVGSTYLLQALLYTGVCVTLLLSLAYLIFSRRDFA</sequence>
<protein>
    <recommendedName>
        <fullName evidence="4">ABC transporter permease</fullName>
    </recommendedName>
</protein>
<reference evidence="2 3" key="1">
    <citation type="submission" date="2018-05" db="EMBL/GenBank/DDBJ databases">
        <title>Lujinxingia marina gen. nov. sp. nov., a new facultative anaerobic member of the class Deltaproteobacteria, and proposal of Lujinxingaceae fam. nov.</title>
        <authorList>
            <person name="Li C.-M."/>
        </authorList>
    </citation>
    <scope>NUCLEOTIDE SEQUENCE [LARGE SCALE GENOMIC DNA]</scope>
    <source>
        <strain evidence="2 3">B210</strain>
    </source>
</reference>
<dbReference type="PANTHER" id="PTHR43471:SF10">
    <property type="entry name" value="SLL1107 PROTEIN"/>
    <property type="match status" value="1"/>
</dbReference>
<dbReference type="GO" id="GO:0005886">
    <property type="term" value="C:plasma membrane"/>
    <property type="evidence" value="ECO:0007669"/>
    <property type="project" value="UniProtKB-SubCell"/>
</dbReference>
<comment type="caution">
    <text evidence="2">The sequence shown here is derived from an EMBL/GenBank/DDBJ whole genome shotgun (WGS) entry which is preliminary data.</text>
</comment>
<feature type="transmembrane region" description="Helical" evidence="1">
    <location>
        <begin position="24"/>
        <end position="45"/>
    </location>
</feature>
<keyword evidence="1" id="KW-1133">Transmembrane helix</keyword>
<keyword evidence="3" id="KW-1185">Reference proteome</keyword>
<proteinExistence type="predicted"/>
<dbReference type="OrthoDB" id="9810558at2"/>
<dbReference type="Proteomes" id="UP000249169">
    <property type="component" value="Unassembled WGS sequence"/>
</dbReference>
<feature type="transmembrane region" description="Helical" evidence="1">
    <location>
        <begin position="151"/>
        <end position="178"/>
    </location>
</feature>
<evidence type="ECO:0000313" key="3">
    <source>
        <dbReference type="Proteomes" id="UP000249169"/>
    </source>
</evidence>